<dbReference type="InterPro" id="IPR012505">
    <property type="entry name" value="YbbR"/>
</dbReference>
<organism evidence="3 4">
    <name type="scientific">Periweissella cryptocerci</name>
    <dbReference type="NCBI Taxonomy" id="2506420"/>
    <lineage>
        <taxon>Bacteria</taxon>
        <taxon>Bacillati</taxon>
        <taxon>Bacillota</taxon>
        <taxon>Bacilli</taxon>
        <taxon>Lactobacillales</taxon>
        <taxon>Lactobacillaceae</taxon>
        <taxon>Periweissella</taxon>
    </lineage>
</organism>
<keyword evidence="2" id="KW-0812">Transmembrane</keyword>
<dbReference type="RefSeq" id="WP_133362732.1">
    <property type="nucleotide sequence ID" value="NZ_CP037940.1"/>
</dbReference>
<evidence type="ECO:0000256" key="2">
    <source>
        <dbReference type="SAM" id="Phobius"/>
    </source>
</evidence>
<proteinExistence type="predicted"/>
<dbReference type="PANTHER" id="PTHR37804:SF1">
    <property type="entry name" value="CDAA REGULATORY PROTEIN CDAR"/>
    <property type="match status" value="1"/>
</dbReference>
<dbReference type="Gene3D" id="2.170.120.30">
    <property type="match status" value="1"/>
</dbReference>
<sequence>MKFANFLKTRGLYMILSLLFAIALFSYVADSNLGNQQNKEQQRMEQGDTLRSLSPQKKVKVTMPLQLRVDTLKYFVTGAPDSVTIELRGPSALVTAAANTKNFEVLANLQNLSLGDHVVSLKTRGLNKEITASVLPAKIEINLAQRDTQNYNVHVQYNEDNVADGYEASQPTTSVQNVQVTGAQDEVNKVDRVVAQLDLDPNTKKDVHQHVRIQALDKQGNLVNVMITPQTTEVNLVVKSGDGQKTVPVDLTATGKDAKKFELTANVNEVTVYGDQATLDQLKHIAVAIDVTGVKKTKTKSVNIDKVDGVSHFSPSSVKVTIKPRDGAAPAETEKQKSDAKQDPADGASAVSSSATSSSSTK</sequence>
<gene>
    <name evidence="3" type="ORF">EQG49_03860</name>
</gene>
<dbReference type="PANTHER" id="PTHR37804">
    <property type="entry name" value="CDAA REGULATORY PROTEIN CDAR"/>
    <property type="match status" value="1"/>
</dbReference>
<keyword evidence="2" id="KW-1133">Transmembrane helix</keyword>
<feature type="compositionally biased region" description="Low complexity" evidence="1">
    <location>
        <begin position="348"/>
        <end position="362"/>
    </location>
</feature>
<accession>A0A4P6YSQ1</accession>
<dbReference type="OrthoDB" id="2139417at2"/>
<feature type="region of interest" description="Disordered" evidence="1">
    <location>
        <begin position="316"/>
        <end position="362"/>
    </location>
</feature>
<keyword evidence="4" id="KW-1185">Reference proteome</keyword>
<dbReference type="Pfam" id="PF07949">
    <property type="entry name" value="YbbR"/>
    <property type="match status" value="3"/>
</dbReference>
<keyword evidence="2" id="KW-0472">Membrane</keyword>
<protein>
    <submittedName>
        <fullName evidence="3">Cell surface protein</fullName>
    </submittedName>
</protein>
<evidence type="ECO:0000256" key="1">
    <source>
        <dbReference type="SAM" id="MobiDB-lite"/>
    </source>
</evidence>
<feature type="compositionally biased region" description="Basic and acidic residues" evidence="1">
    <location>
        <begin position="332"/>
        <end position="344"/>
    </location>
</feature>
<dbReference type="Proteomes" id="UP000292886">
    <property type="component" value="Chromosome"/>
</dbReference>
<reference evidence="4" key="1">
    <citation type="submission" date="2019-03" db="EMBL/GenBank/DDBJ databases">
        <title>Weissella sp. 26KH-42 Genome sequencing.</title>
        <authorList>
            <person name="Heo J."/>
            <person name="Kim S.-J."/>
            <person name="Kim J.-S."/>
            <person name="Hong S.-B."/>
            <person name="Kwon S.-W."/>
        </authorList>
    </citation>
    <scope>NUCLEOTIDE SEQUENCE [LARGE SCALE GENOMIC DNA]</scope>
    <source>
        <strain evidence="4">26KH-42</strain>
    </source>
</reference>
<dbReference type="EMBL" id="CP037940">
    <property type="protein sequence ID" value="QBO35653.1"/>
    <property type="molecule type" value="Genomic_DNA"/>
</dbReference>
<dbReference type="InterPro" id="IPR053154">
    <property type="entry name" value="c-di-AMP_regulator"/>
</dbReference>
<evidence type="ECO:0000313" key="3">
    <source>
        <dbReference type="EMBL" id="QBO35653.1"/>
    </source>
</evidence>
<feature type="transmembrane region" description="Helical" evidence="2">
    <location>
        <begin position="12"/>
        <end position="29"/>
    </location>
</feature>
<dbReference type="Gene3D" id="2.170.120.40">
    <property type="entry name" value="YbbR-like domain"/>
    <property type="match status" value="2"/>
</dbReference>
<dbReference type="KEGG" id="wei:EQG49_03860"/>
<evidence type="ECO:0000313" key="4">
    <source>
        <dbReference type="Proteomes" id="UP000292886"/>
    </source>
</evidence>
<dbReference type="AlphaFoldDB" id="A0A4P6YSQ1"/>
<name>A0A4P6YSQ1_9LACO</name>